<keyword evidence="3" id="KW-1185">Reference proteome</keyword>
<feature type="region of interest" description="Disordered" evidence="1">
    <location>
        <begin position="1"/>
        <end position="119"/>
    </location>
</feature>
<evidence type="ECO:0000256" key="1">
    <source>
        <dbReference type="SAM" id="MobiDB-lite"/>
    </source>
</evidence>
<dbReference type="Proteomes" id="UP000465266">
    <property type="component" value="Unassembled WGS sequence"/>
</dbReference>
<dbReference type="EMBL" id="BLKG01000056">
    <property type="protein sequence ID" value="GFF88495.1"/>
    <property type="molecule type" value="Genomic_DNA"/>
</dbReference>
<accession>A0ABQ1AUV5</accession>
<sequence>MRRIQRHQTQQSPHQPSRRQRQHPPTEDKTELLPIHRPQIIIHQRHPRRRPSETLRRRDRQPQPRGQQYRNRRPQLRRKPSRRRHLRDLVAQSPHNVVPVPEGGLGAKVRPALGGPPLRNHLQITLHSPARS</sequence>
<gene>
    <name evidence="2" type="ORF">IFM53868_05517</name>
</gene>
<feature type="compositionally biased region" description="Basic and acidic residues" evidence="1">
    <location>
        <begin position="50"/>
        <end position="62"/>
    </location>
</feature>
<feature type="compositionally biased region" description="Basic residues" evidence="1">
    <location>
        <begin position="70"/>
        <end position="86"/>
    </location>
</feature>
<comment type="caution">
    <text evidence="2">The sequence shown here is derived from an EMBL/GenBank/DDBJ whole genome shotgun (WGS) entry which is preliminary data.</text>
</comment>
<protein>
    <submittedName>
        <fullName evidence="2">Uncharacterized protein</fullName>
    </submittedName>
</protein>
<proteinExistence type="predicted"/>
<evidence type="ECO:0000313" key="2">
    <source>
        <dbReference type="EMBL" id="GFF88495.1"/>
    </source>
</evidence>
<name>A0ABQ1AUV5_9EURO</name>
<reference evidence="2 3" key="1">
    <citation type="submission" date="2020-01" db="EMBL/GenBank/DDBJ databases">
        <title>Draft genome sequence of Aspergillus udagawae IFM 53868.</title>
        <authorList>
            <person name="Takahashi H."/>
            <person name="Yaguchi T."/>
        </authorList>
    </citation>
    <scope>NUCLEOTIDE SEQUENCE [LARGE SCALE GENOMIC DNA]</scope>
    <source>
        <strain evidence="2 3">IFM 53868</strain>
    </source>
</reference>
<organism evidence="2 3">
    <name type="scientific">Aspergillus udagawae</name>
    <dbReference type="NCBI Taxonomy" id="91492"/>
    <lineage>
        <taxon>Eukaryota</taxon>
        <taxon>Fungi</taxon>
        <taxon>Dikarya</taxon>
        <taxon>Ascomycota</taxon>
        <taxon>Pezizomycotina</taxon>
        <taxon>Eurotiomycetes</taxon>
        <taxon>Eurotiomycetidae</taxon>
        <taxon>Eurotiales</taxon>
        <taxon>Aspergillaceae</taxon>
        <taxon>Aspergillus</taxon>
        <taxon>Aspergillus subgen. Fumigati</taxon>
    </lineage>
</organism>
<evidence type="ECO:0000313" key="3">
    <source>
        <dbReference type="Proteomes" id="UP000465266"/>
    </source>
</evidence>